<dbReference type="GO" id="GO:0015254">
    <property type="term" value="F:glycerol channel activity"/>
    <property type="evidence" value="ECO:0007669"/>
    <property type="project" value="TreeGrafter"/>
</dbReference>
<protein>
    <submittedName>
        <fullName evidence="9">Glycerol uptake facilitator protein</fullName>
    </submittedName>
</protein>
<comment type="similarity">
    <text evidence="2 7">Belongs to the MIP/aquaporin (TC 1.A.8) family.</text>
</comment>
<dbReference type="Proteomes" id="UP001321804">
    <property type="component" value="Chromosome"/>
</dbReference>
<dbReference type="GO" id="GO:0005886">
    <property type="term" value="C:plasma membrane"/>
    <property type="evidence" value="ECO:0007669"/>
    <property type="project" value="TreeGrafter"/>
</dbReference>
<evidence type="ECO:0000256" key="4">
    <source>
        <dbReference type="ARBA" id="ARBA00022692"/>
    </source>
</evidence>
<keyword evidence="4 7" id="KW-0812">Transmembrane</keyword>
<dbReference type="RefSeq" id="WP_317694931.1">
    <property type="nucleotide sequence ID" value="NZ_AP026801.1"/>
</dbReference>
<dbReference type="SUPFAM" id="SSF81338">
    <property type="entry name" value="Aquaporin-like"/>
    <property type="match status" value="1"/>
</dbReference>
<dbReference type="NCBIfam" id="TIGR00861">
    <property type="entry name" value="MIP"/>
    <property type="match status" value="1"/>
</dbReference>
<feature type="transmembrane region" description="Helical" evidence="8">
    <location>
        <begin position="42"/>
        <end position="62"/>
    </location>
</feature>
<evidence type="ECO:0000256" key="3">
    <source>
        <dbReference type="ARBA" id="ARBA00022448"/>
    </source>
</evidence>
<feature type="transmembrane region" description="Helical" evidence="8">
    <location>
        <begin position="6"/>
        <end position="30"/>
    </location>
</feature>
<gene>
    <name evidence="9" type="primary">glpF3</name>
    <name evidence="9" type="ORF">KIMC2_11870</name>
</gene>
<evidence type="ECO:0000256" key="2">
    <source>
        <dbReference type="ARBA" id="ARBA00006175"/>
    </source>
</evidence>
<organism evidence="9 10">
    <name type="scientific">Xylocopilactobacillus apis</name>
    <dbReference type="NCBI Taxonomy" id="2932183"/>
    <lineage>
        <taxon>Bacteria</taxon>
        <taxon>Bacillati</taxon>
        <taxon>Bacillota</taxon>
        <taxon>Bacilli</taxon>
        <taxon>Lactobacillales</taxon>
        <taxon>Lactobacillaceae</taxon>
        <taxon>Xylocopilactobacillus</taxon>
    </lineage>
</organism>
<sequence length="242" mass="25344">MNTSVITQLLGEFFGTAILVLLGDGVVAGVNLKKSKSNGAGWLTVTLGWGLAVTFGVYMVSWMSPGHLNPAVTLAMAIAGKFDWALVLPYAIAQILGAIVGAVLVWLTYFPHWAETDDKDAILGSFSTEPAIRSYWANFFSELVGTFILAYGLLALSKNSFAGGLNPIAAGLLIAVIGISLGGPTGYAINPARDLGPRIAHQFLPIANKGGSDWAYSWVPVFGPLAGGIVAALLFNVVSIMS</sequence>
<feature type="transmembrane region" description="Helical" evidence="8">
    <location>
        <begin position="134"/>
        <end position="156"/>
    </location>
</feature>
<dbReference type="EMBL" id="AP026801">
    <property type="protein sequence ID" value="BDR56625.1"/>
    <property type="molecule type" value="Genomic_DNA"/>
</dbReference>
<dbReference type="Pfam" id="PF00230">
    <property type="entry name" value="MIP"/>
    <property type="match status" value="1"/>
</dbReference>
<accession>A0AAU9DAE0</accession>
<dbReference type="PROSITE" id="PS00221">
    <property type="entry name" value="MIP"/>
    <property type="match status" value="1"/>
</dbReference>
<dbReference type="AlphaFoldDB" id="A0AAU9DAE0"/>
<feature type="transmembrane region" description="Helical" evidence="8">
    <location>
        <begin position="215"/>
        <end position="238"/>
    </location>
</feature>
<dbReference type="Gene3D" id="1.20.1080.10">
    <property type="entry name" value="Glycerol uptake facilitator protein"/>
    <property type="match status" value="1"/>
</dbReference>
<keyword evidence="5 8" id="KW-1133">Transmembrane helix</keyword>
<evidence type="ECO:0000256" key="8">
    <source>
        <dbReference type="SAM" id="Phobius"/>
    </source>
</evidence>
<reference evidence="9 10" key="1">
    <citation type="journal article" date="2023" name="Microbiol. Spectr.">
        <title>Symbiosis of Carpenter Bees with Uncharacterized Lactic Acid Bacteria Showing NAD Auxotrophy.</title>
        <authorList>
            <person name="Kawasaki S."/>
            <person name="Ozawa K."/>
            <person name="Mori T."/>
            <person name="Yamamoto A."/>
            <person name="Ito M."/>
            <person name="Ohkuma M."/>
            <person name="Sakamoto M."/>
            <person name="Matsutani M."/>
        </authorList>
    </citation>
    <scope>NUCLEOTIDE SEQUENCE [LARGE SCALE GENOMIC DNA]</scope>
    <source>
        <strain evidence="9 10">KimC2</strain>
    </source>
</reference>
<dbReference type="InterPro" id="IPR000425">
    <property type="entry name" value="MIP"/>
</dbReference>
<evidence type="ECO:0000313" key="10">
    <source>
        <dbReference type="Proteomes" id="UP001321804"/>
    </source>
</evidence>
<comment type="subcellular location">
    <subcellularLocation>
        <location evidence="1">Membrane</location>
        <topology evidence="1">Multi-pass membrane protein</topology>
    </subcellularLocation>
</comment>
<evidence type="ECO:0000256" key="1">
    <source>
        <dbReference type="ARBA" id="ARBA00004141"/>
    </source>
</evidence>
<dbReference type="InterPro" id="IPR022357">
    <property type="entry name" value="MIP_CS"/>
</dbReference>
<evidence type="ECO:0000313" key="9">
    <source>
        <dbReference type="EMBL" id="BDR56625.1"/>
    </source>
</evidence>
<dbReference type="PANTHER" id="PTHR43829:SF9">
    <property type="entry name" value="AQUAPORIN-9"/>
    <property type="match status" value="1"/>
</dbReference>
<evidence type="ECO:0000256" key="6">
    <source>
        <dbReference type="ARBA" id="ARBA00023136"/>
    </source>
</evidence>
<keyword evidence="6 8" id="KW-0472">Membrane</keyword>
<dbReference type="CDD" id="cd00333">
    <property type="entry name" value="MIP"/>
    <property type="match status" value="1"/>
</dbReference>
<evidence type="ECO:0000256" key="7">
    <source>
        <dbReference type="RuleBase" id="RU000477"/>
    </source>
</evidence>
<dbReference type="InterPro" id="IPR050363">
    <property type="entry name" value="MIP/Aquaporin"/>
</dbReference>
<feature type="transmembrane region" description="Helical" evidence="8">
    <location>
        <begin position="168"/>
        <end position="189"/>
    </location>
</feature>
<dbReference type="PANTHER" id="PTHR43829">
    <property type="entry name" value="AQUAPORIN OR AQUAGLYCEROPORIN RELATED"/>
    <property type="match status" value="1"/>
</dbReference>
<proteinExistence type="inferred from homology"/>
<dbReference type="KEGG" id="xak:KIMC2_11870"/>
<feature type="transmembrane region" description="Helical" evidence="8">
    <location>
        <begin position="68"/>
        <end position="88"/>
    </location>
</feature>
<evidence type="ECO:0000256" key="5">
    <source>
        <dbReference type="ARBA" id="ARBA00022989"/>
    </source>
</evidence>
<keyword evidence="3 7" id="KW-0813">Transport</keyword>
<dbReference type="InterPro" id="IPR023271">
    <property type="entry name" value="Aquaporin-like"/>
</dbReference>
<dbReference type="PRINTS" id="PR00783">
    <property type="entry name" value="MINTRINSICP"/>
</dbReference>
<feature type="transmembrane region" description="Helical" evidence="8">
    <location>
        <begin position="95"/>
        <end position="114"/>
    </location>
</feature>
<keyword evidence="10" id="KW-1185">Reference proteome</keyword>
<name>A0AAU9DAE0_9LACO</name>